<dbReference type="AlphaFoldDB" id="A0A1G8GN97"/>
<dbReference type="GO" id="GO:0051087">
    <property type="term" value="F:protein-folding chaperone binding"/>
    <property type="evidence" value="ECO:0007669"/>
    <property type="project" value="InterPro"/>
</dbReference>
<accession>A0A1G8GN97</accession>
<dbReference type="InterPro" id="IPR013805">
    <property type="entry name" value="GrpE_CC"/>
</dbReference>
<evidence type="ECO:0000256" key="6">
    <source>
        <dbReference type="SAM" id="MobiDB-lite"/>
    </source>
</evidence>
<feature type="compositionally biased region" description="Basic and acidic residues" evidence="6">
    <location>
        <begin position="37"/>
        <end position="47"/>
    </location>
</feature>
<dbReference type="PRINTS" id="PR00773">
    <property type="entry name" value="GRPEPROTEIN"/>
</dbReference>
<evidence type="ECO:0000256" key="2">
    <source>
        <dbReference type="ARBA" id="ARBA00023186"/>
    </source>
</evidence>
<dbReference type="RefSeq" id="WP_031573200.1">
    <property type="nucleotide sequence ID" value="NZ_DAMANS010000006.1"/>
</dbReference>
<dbReference type="SUPFAM" id="SSF58014">
    <property type="entry name" value="Coiled-coil domain of nucleotide exchange factor GrpE"/>
    <property type="match status" value="1"/>
</dbReference>
<dbReference type="NCBIfam" id="NF010757">
    <property type="entry name" value="PRK14160.1"/>
    <property type="match status" value="1"/>
</dbReference>
<dbReference type="InterPro" id="IPR000740">
    <property type="entry name" value="GrpE"/>
</dbReference>
<keyword evidence="3" id="KW-0963">Cytoplasm</keyword>
<comment type="function">
    <text evidence="3 4">Participates actively in the response to hyperosmotic and heat shock by preventing the aggregation of stress-denatured proteins, in association with DnaK and GrpE. It is the nucleotide exchange factor for DnaK and may function as a thermosensor. Unfolded proteins bind initially to DnaJ; upon interaction with the DnaJ-bound protein, DnaK hydrolyzes its bound ATP, resulting in the formation of a stable complex. GrpE releases ADP from DnaK; ATP binding to DnaK triggers the release of the substrate protein, thus completing the reaction cycle. Several rounds of ATP-dependent interactions between DnaJ, DnaK and GrpE are required for fully efficient folding.</text>
</comment>
<name>A0A1G8GN97_9CLOT</name>
<feature type="compositionally biased region" description="Acidic residues" evidence="6">
    <location>
        <begin position="17"/>
        <end position="36"/>
    </location>
</feature>
<evidence type="ECO:0000313" key="7">
    <source>
        <dbReference type="EMBL" id="SDH95787.1"/>
    </source>
</evidence>
<dbReference type="GO" id="GO:0006457">
    <property type="term" value="P:protein folding"/>
    <property type="evidence" value="ECO:0007669"/>
    <property type="project" value="InterPro"/>
</dbReference>
<dbReference type="Gene3D" id="2.30.22.10">
    <property type="entry name" value="Head domain of nucleotide exchange factor GrpE"/>
    <property type="match status" value="1"/>
</dbReference>
<comment type="subcellular location">
    <subcellularLocation>
        <location evidence="3">Cytoplasm</location>
    </subcellularLocation>
</comment>
<comment type="subunit">
    <text evidence="3">Homodimer.</text>
</comment>
<dbReference type="GO" id="GO:0042803">
    <property type="term" value="F:protein homodimerization activity"/>
    <property type="evidence" value="ECO:0007669"/>
    <property type="project" value="InterPro"/>
</dbReference>
<dbReference type="GO" id="GO:0000774">
    <property type="term" value="F:adenyl-nucleotide exchange factor activity"/>
    <property type="evidence" value="ECO:0007669"/>
    <property type="project" value="InterPro"/>
</dbReference>
<evidence type="ECO:0000256" key="1">
    <source>
        <dbReference type="ARBA" id="ARBA00009054"/>
    </source>
</evidence>
<keyword evidence="2 3" id="KW-0143">Chaperone</keyword>
<gene>
    <name evidence="3" type="primary">grpE</name>
    <name evidence="7" type="ORF">SAMN05421804_101315</name>
</gene>
<evidence type="ECO:0000256" key="3">
    <source>
        <dbReference type="HAMAP-Rule" id="MF_01151"/>
    </source>
</evidence>
<dbReference type="PANTHER" id="PTHR21237">
    <property type="entry name" value="GRPE PROTEIN"/>
    <property type="match status" value="1"/>
</dbReference>
<feature type="region of interest" description="Disordered" evidence="6">
    <location>
        <begin position="1"/>
        <end position="47"/>
    </location>
</feature>
<dbReference type="PANTHER" id="PTHR21237:SF23">
    <property type="entry name" value="GRPE PROTEIN HOMOLOG, MITOCHONDRIAL"/>
    <property type="match status" value="1"/>
</dbReference>
<proteinExistence type="inferred from homology"/>
<feature type="compositionally biased region" description="Basic and acidic residues" evidence="6">
    <location>
        <begin position="1"/>
        <end position="16"/>
    </location>
</feature>
<evidence type="ECO:0000256" key="5">
    <source>
        <dbReference type="RuleBase" id="RU004478"/>
    </source>
</evidence>
<dbReference type="GO" id="GO:0051082">
    <property type="term" value="F:unfolded protein binding"/>
    <property type="evidence" value="ECO:0007669"/>
    <property type="project" value="TreeGrafter"/>
</dbReference>
<dbReference type="CDD" id="cd00446">
    <property type="entry name" value="GrpE"/>
    <property type="match status" value="1"/>
</dbReference>
<evidence type="ECO:0000256" key="4">
    <source>
        <dbReference type="RuleBase" id="RU000639"/>
    </source>
</evidence>
<reference evidence="7 8" key="1">
    <citation type="submission" date="2016-10" db="EMBL/GenBank/DDBJ databases">
        <authorList>
            <person name="de Groot N.N."/>
        </authorList>
    </citation>
    <scope>NUCLEOTIDE SEQUENCE [LARGE SCALE GENOMIC DNA]</scope>
    <source>
        <strain evidence="7 8">CGMCC 1.5058</strain>
    </source>
</reference>
<dbReference type="PROSITE" id="PS01071">
    <property type="entry name" value="GRPE"/>
    <property type="match status" value="1"/>
</dbReference>
<dbReference type="InterPro" id="IPR009012">
    <property type="entry name" value="GrpE_head"/>
</dbReference>
<dbReference type="Gene3D" id="3.90.20.20">
    <property type="match status" value="1"/>
</dbReference>
<keyword evidence="3 4" id="KW-0346">Stress response</keyword>
<dbReference type="EMBL" id="FNDZ01000001">
    <property type="protein sequence ID" value="SDH95787.1"/>
    <property type="molecule type" value="Genomic_DNA"/>
</dbReference>
<sequence length="207" mass="23984">MTEDKNMNPEDLKTEEAATEENPVETLEEETNEVESSEEHTEEKVENTVDMKELFRKKKEMLESIKKLENENSALKDRLARISAEYDNYRKRTQKEKEGIYADSIVDVVKELLPVLDNLEMSLKVEAQDVEALKKGVSMTLAQFHDSLQKLKVTEISTETPFDPNLHEAVMHVEDPSYTEKEIVDVFLKGYQREEKIIRYSVVKVAN</sequence>
<comment type="similarity">
    <text evidence="1 3 5">Belongs to the GrpE family.</text>
</comment>
<protein>
    <recommendedName>
        <fullName evidence="3 4">Protein GrpE</fullName>
    </recommendedName>
    <alternativeName>
        <fullName evidence="3">HSP-70 cofactor</fullName>
    </alternativeName>
</protein>
<dbReference type="GO" id="GO:0005737">
    <property type="term" value="C:cytoplasm"/>
    <property type="evidence" value="ECO:0007669"/>
    <property type="project" value="UniProtKB-SubCell"/>
</dbReference>
<dbReference type="SUPFAM" id="SSF51064">
    <property type="entry name" value="Head domain of nucleotide exchange factor GrpE"/>
    <property type="match status" value="1"/>
</dbReference>
<dbReference type="Pfam" id="PF01025">
    <property type="entry name" value="GrpE"/>
    <property type="match status" value="1"/>
</dbReference>
<dbReference type="Proteomes" id="UP000183255">
    <property type="component" value="Unassembled WGS sequence"/>
</dbReference>
<organism evidence="7 8">
    <name type="scientific">Proteiniclasticum ruminis</name>
    <dbReference type="NCBI Taxonomy" id="398199"/>
    <lineage>
        <taxon>Bacteria</taxon>
        <taxon>Bacillati</taxon>
        <taxon>Bacillota</taxon>
        <taxon>Clostridia</taxon>
        <taxon>Eubacteriales</taxon>
        <taxon>Clostridiaceae</taxon>
        <taxon>Proteiniclasticum</taxon>
    </lineage>
</organism>
<evidence type="ECO:0000313" key="8">
    <source>
        <dbReference type="Proteomes" id="UP000183255"/>
    </source>
</evidence>
<dbReference type="HAMAP" id="MF_01151">
    <property type="entry name" value="GrpE"/>
    <property type="match status" value="1"/>
</dbReference>